<keyword evidence="7 13" id="KW-0406">Ion transport</keyword>
<evidence type="ECO:0000256" key="14">
    <source>
        <dbReference type="RuleBase" id="RU003848"/>
    </source>
</evidence>
<keyword evidence="17" id="KW-1185">Reference proteome</keyword>
<dbReference type="KEGG" id="trs:Terro_3855"/>
<keyword evidence="4 13" id="KW-0812">Transmembrane</keyword>
<dbReference type="STRING" id="926566.Terro_3855"/>
<dbReference type="GO" id="GO:0012505">
    <property type="term" value="C:endomembrane system"/>
    <property type="evidence" value="ECO:0007669"/>
    <property type="project" value="UniProtKB-SubCell"/>
</dbReference>
<comment type="function">
    <text evidence="10 13">F(1)F(0) ATP synthase produces ATP from ADP in the presence of a proton or sodium gradient. F-type ATPases consist of two structural domains, F(1) containing the extramembraneous catalytic core and F(0) containing the membrane proton channel, linked together by a central stalk and a peripheral stalk. During catalysis, ATP synthesis in the catalytic domain of F(1) is coupled via a rotary mechanism of the central stalk subunits to proton translocation.</text>
</comment>
<evidence type="ECO:0000256" key="11">
    <source>
        <dbReference type="ARBA" id="ARBA00025614"/>
    </source>
</evidence>
<protein>
    <recommendedName>
        <fullName evidence="13">ATP synthase subunit b</fullName>
    </recommendedName>
    <alternativeName>
        <fullName evidence="13">ATP synthase F(0) sector subunit b</fullName>
    </alternativeName>
    <alternativeName>
        <fullName evidence="13">ATPase subunit I</fullName>
    </alternativeName>
    <alternativeName>
        <fullName evidence="13">F-type ATPase subunit b</fullName>
        <shortName evidence="13">F-ATPase subunit b</shortName>
    </alternativeName>
</protein>
<dbReference type="GO" id="GO:0046961">
    <property type="term" value="F:proton-transporting ATPase activity, rotational mechanism"/>
    <property type="evidence" value="ECO:0007669"/>
    <property type="project" value="TreeGrafter"/>
</dbReference>
<dbReference type="PANTHER" id="PTHR33445:SF2">
    <property type="entry name" value="ATP SYNTHASE SUBUNIT B', CHLOROPLASTIC"/>
    <property type="match status" value="1"/>
</dbReference>
<keyword evidence="2 13" id="KW-0813">Transport</keyword>
<keyword evidence="5 13" id="KW-0375">Hydrogen ion transport</keyword>
<dbReference type="InterPro" id="IPR002146">
    <property type="entry name" value="ATP_synth_b/b'su_bac/chlpt"/>
</dbReference>
<accession>I3ZLE6</accession>
<evidence type="ECO:0000256" key="10">
    <source>
        <dbReference type="ARBA" id="ARBA00025198"/>
    </source>
</evidence>
<dbReference type="eggNOG" id="COG0711">
    <property type="taxonomic scope" value="Bacteria"/>
</dbReference>
<proteinExistence type="inferred from homology"/>
<dbReference type="Proteomes" id="UP000006056">
    <property type="component" value="Chromosome"/>
</dbReference>
<evidence type="ECO:0000256" key="8">
    <source>
        <dbReference type="ARBA" id="ARBA00023136"/>
    </source>
</evidence>
<evidence type="ECO:0000256" key="2">
    <source>
        <dbReference type="ARBA" id="ARBA00022448"/>
    </source>
</evidence>
<evidence type="ECO:0000256" key="9">
    <source>
        <dbReference type="ARBA" id="ARBA00023310"/>
    </source>
</evidence>
<evidence type="ECO:0000256" key="5">
    <source>
        <dbReference type="ARBA" id="ARBA00022781"/>
    </source>
</evidence>
<dbReference type="CDD" id="cd06503">
    <property type="entry name" value="ATP-synt_Fo_b"/>
    <property type="match status" value="1"/>
</dbReference>
<dbReference type="GO" id="GO:0005886">
    <property type="term" value="C:plasma membrane"/>
    <property type="evidence" value="ECO:0007669"/>
    <property type="project" value="UniProtKB-SubCell"/>
</dbReference>
<evidence type="ECO:0000256" key="6">
    <source>
        <dbReference type="ARBA" id="ARBA00022989"/>
    </source>
</evidence>
<dbReference type="HOGENOM" id="CLU_079215_9_2_0"/>
<reference evidence="16 17" key="1">
    <citation type="submission" date="2012-06" db="EMBL/GenBank/DDBJ databases">
        <title>Complete genome of Terriglobus roseus DSM 18391.</title>
        <authorList>
            <consortium name="US DOE Joint Genome Institute (JGI-PGF)"/>
            <person name="Lucas S."/>
            <person name="Copeland A."/>
            <person name="Lapidus A."/>
            <person name="Glavina del Rio T."/>
            <person name="Dalin E."/>
            <person name="Tice H."/>
            <person name="Bruce D."/>
            <person name="Goodwin L."/>
            <person name="Pitluck S."/>
            <person name="Peters L."/>
            <person name="Mikhailova N."/>
            <person name="Munk A.C.C."/>
            <person name="Kyrpides N."/>
            <person name="Mavromatis K."/>
            <person name="Ivanova N."/>
            <person name="Brettin T."/>
            <person name="Detter J.C."/>
            <person name="Han C."/>
            <person name="Larimer F."/>
            <person name="Land M."/>
            <person name="Hauser L."/>
            <person name="Markowitz V."/>
            <person name="Cheng J.-F."/>
            <person name="Hugenholtz P."/>
            <person name="Woyke T."/>
            <person name="Wu D."/>
            <person name="Brambilla E."/>
            <person name="Klenk H.-P."/>
            <person name="Eisen J.A."/>
        </authorList>
    </citation>
    <scope>NUCLEOTIDE SEQUENCE [LARGE SCALE GENOMIC DNA]</scope>
    <source>
        <strain evidence="17">DSM 18391 / NRRL B-41598 / KBS 63</strain>
    </source>
</reference>
<feature type="transmembrane region" description="Helical" evidence="13">
    <location>
        <begin position="12"/>
        <end position="32"/>
    </location>
</feature>
<keyword evidence="8 13" id="KW-0472">Membrane</keyword>
<dbReference type="HAMAP" id="MF_01398">
    <property type="entry name" value="ATP_synth_b_bprime"/>
    <property type="match status" value="1"/>
</dbReference>
<evidence type="ECO:0000313" key="16">
    <source>
        <dbReference type="EMBL" id="AFL90064.1"/>
    </source>
</evidence>
<organism evidence="16 17">
    <name type="scientific">Terriglobus roseus (strain DSM 18391 / NRRL B-41598 / KBS 63)</name>
    <dbReference type="NCBI Taxonomy" id="926566"/>
    <lineage>
        <taxon>Bacteria</taxon>
        <taxon>Pseudomonadati</taxon>
        <taxon>Acidobacteriota</taxon>
        <taxon>Terriglobia</taxon>
        <taxon>Terriglobales</taxon>
        <taxon>Acidobacteriaceae</taxon>
        <taxon>Terriglobus</taxon>
    </lineage>
</organism>
<keyword evidence="9 13" id="KW-0066">ATP synthesis</keyword>
<keyword evidence="3 13" id="KW-0138">CF(0)</keyword>
<evidence type="ECO:0000256" key="4">
    <source>
        <dbReference type="ARBA" id="ARBA00022692"/>
    </source>
</evidence>
<evidence type="ECO:0000256" key="15">
    <source>
        <dbReference type="SAM" id="Coils"/>
    </source>
</evidence>
<comment type="function">
    <text evidence="11">Component of the F(0) channel, it forms part of the peripheral stalk, linking F(1) to F(0). The b'-subunit is a diverged and duplicated form of b found in plants and photosynthetic bacteria.</text>
</comment>
<sequence>MQEILKTIGDLVLGSVPTVIFFLILLAAYQVLVRKPLEKTLADRHGRTGGAMDEAKAAIASAEAKTAEYETKLRSARSQIIESRNARAKTAGDARDKAVAEAREAAQRRILAARESVERSGAEAKAQLEAGAASLSQSVLAAILPHRSGMGAA</sequence>
<dbReference type="GO" id="GO:0045259">
    <property type="term" value="C:proton-transporting ATP synthase complex"/>
    <property type="evidence" value="ECO:0007669"/>
    <property type="project" value="UniProtKB-KW"/>
</dbReference>
<comment type="subunit">
    <text evidence="13">F-type ATPases have 2 components, F(1) - the catalytic core - and F(0) - the membrane proton channel. F(1) has five subunits: alpha(3), beta(3), gamma(1), delta(1), epsilon(1). F(0) has three main subunits: a(1), b(2) and c(10-14). The alpha and beta chains form an alternating ring which encloses part of the gamma chain. F(1) is attached to F(0) by a central stalk formed by the gamma and epsilon chains, while a peripheral stalk is formed by the delta and b chains.</text>
</comment>
<dbReference type="RefSeq" id="WP_014787324.1">
    <property type="nucleotide sequence ID" value="NC_018014.1"/>
</dbReference>
<evidence type="ECO:0000256" key="7">
    <source>
        <dbReference type="ARBA" id="ARBA00023065"/>
    </source>
</evidence>
<dbReference type="PANTHER" id="PTHR33445">
    <property type="entry name" value="ATP SYNTHASE SUBUNIT B', CHLOROPLASTIC"/>
    <property type="match status" value="1"/>
</dbReference>
<dbReference type="Pfam" id="PF00430">
    <property type="entry name" value="ATP-synt_B"/>
    <property type="match status" value="1"/>
</dbReference>
<keyword evidence="6 13" id="KW-1133">Transmembrane helix</keyword>
<dbReference type="OrthoDB" id="122870at2"/>
<dbReference type="GO" id="GO:0046933">
    <property type="term" value="F:proton-transporting ATP synthase activity, rotational mechanism"/>
    <property type="evidence" value="ECO:0007669"/>
    <property type="project" value="UniProtKB-UniRule"/>
</dbReference>
<keyword evidence="15" id="KW-0175">Coiled coil</keyword>
<feature type="coiled-coil region" evidence="15">
    <location>
        <begin position="52"/>
        <end position="79"/>
    </location>
</feature>
<dbReference type="InterPro" id="IPR050059">
    <property type="entry name" value="ATP_synthase_B_chain"/>
</dbReference>
<comment type="similarity">
    <text evidence="1 13 14">Belongs to the ATPase B chain family.</text>
</comment>
<name>I3ZLE6_TERRK</name>
<evidence type="ECO:0000256" key="12">
    <source>
        <dbReference type="ARBA" id="ARBA00037847"/>
    </source>
</evidence>
<dbReference type="EMBL" id="CP003379">
    <property type="protein sequence ID" value="AFL90064.1"/>
    <property type="molecule type" value="Genomic_DNA"/>
</dbReference>
<evidence type="ECO:0000313" key="17">
    <source>
        <dbReference type="Proteomes" id="UP000006056"/>
    </source>
</evidence>
<evidence type="ECO:0000256" key="1">
    <source>
        <dbReference type="ARBA" id="ARBA00005513"/>
    </source>
</evidence>
<evidence type="ECO:0000256" key="13">
    <source>
        <dbReference type="HAMAP-Rule" id="MF_01398"/>
    </source>
</evidence>
<dbReference type="AlphaFoldDB" id="I3ZLE6"/>
<evidence type="ECO:0000256" key="3">
    <source>
        <dbReference type="ARBA" id="ARBA00022547"/>
    </source>
</evidence>
<gene>
    <name evidence="13" type="primary">atpF</name>
    <name evidence="16" type="ordered locus">Terro_3855</name>
</gene>
<comment type="subcellular location">
    <subcellularLocation>
        <location evidence="13">Cell membrane</location>
        <topology evidence="13">Single-pass membrane protein</topology>
    </subcellularLocation>
    <subcellularLocation>
        <location evidence="12">Endomembrane system</location>
        <topology evidence="12">Single-pass membrane protein</topology>
    </subcellularLocation>
</comment>
<keyword evidence="13" id="KW-1003">Cell membrane</keyword>